<evidence type="ECO:0000313" key="2">
    <source>
        <dbReference type="Proteomes" id="UP000789901"/>
    </source>
</evidence>
<reference evidence="1 2" key="1">
    <citation type="submission" date="2021-06" db="EMBL/GenBank/DDBJ databases">
        <authorList>
            <person name="Kallberg Y."/>
            <person name="Tangrot J."/>
            <person name="Rosling A."/>
        </authorList>
    </citation>
    <scope>NUCLEOTIDE SEQUENCE [LARGE SCALE GENOMIC DNA]</scope>
    <source>
        <strain evidence="1 2">120-4 pot B 10/14</strain>
    </source>
</reference>
<name>A0ABN7WS78_GIGMA</name>
<comment type="caution">
    <text evidence="1">The sequence shown here is derived from an EMBL/GenBank/DDBJ whole genome shotgun (WGS) entry which is preliminary data.</text>
</comment>
<evidence type="ECO:0000313" key="1">
    <source>
        <dbReference type="EMBL" id="CAG8839542.1"/>
    </source>
</evidence>
<gene>
    <name evidence="1" type="ORF">GMARGA_LOCUS34494</name>
</gene>
<sequence>KIIEKPHKITKKKAVEVLSALEVFKKFTAIAMSEQYIEDIHPILLQDIQCDIAETLTKTLVVKHGRTFLETATLPYLLFSESKENCDNFGIPLSNLLITLLEYTITTNMLYDLQKALTTNLVLKPMINTITQFHTLEHRTCTKIGNNHNPWTDLTGL</sequence>
<protein>
    <submittedName>
        <fullName evidence="1">3984_t:CDS:1</fullName>
    </submittedName>
</protein>
<proteinExistence type="predicted"/>
<dbReference type="EMBL" id="CAJVQB010060636">
    <property type="protein sequence ID" value="CAG8839542.1"/>
    <property type="molecule type" value="Genomic_DNA"/>
</dbReference>
<organism evidence="1 2">
    <name type="scientific">Gigaspora margarita</name>
    <dbReference type="NCBI Taxonomy" id="4874"/>
    <lineage>
        <taxon>Eukaryota</taxon>
        <taxon>Fungi</taxon>
        <taxon>Fungi incertae sedis</taxon>
        <taxon>Mucoromycota</taxon>
        <taxon>Glomeromycotina</taxon>
        <taxon>Glomeromycetes</taxon>
        <taxon>Diversisporales</taxon>
        <taxon>Gigasporaceae</taxon>
        <taxon>Gigaspora</taxon>
    </lineage>
</organism>
<accession>A0ABN7WS78</accession>
<keyword evidence="2" id="KW-1185">Reference proteome</keyword>
<dbReference type="Proteomes" id="UP000789901">
    <property type="component" value="Unassembled WGS sequence"/>
</dbReference>
<feature type="non-terminal residue" evidence="1">
    <location>
        <position position="1"/>
    </location>
</feature>